<feature type="domain" description="MoaB/Mog" evidence="12">
    <location>
        <begin position="175"/>
        <end position="319"/>
    </location>
</feature>
<dbReference type="FunFam" id="3.40.980.10:FF:000004">
    <property type="entry name" value="Molybdopterin molybdenumtransferase"/>
    <property type="match status" value="1"/>
</dbReference>
<evidence type="ECO:0000256" key="5">
    <source>
        <dbReference type="ARBA" id="ARBA00022505"/>
    </source>
</evidence>
<dbReference type="SUPFAM" id="SSF63867">
    <property type="entry name" value="MoeA C-terminal domain-like"/>
    <property type="match status" value="1"/>
</dbReference>
<dbReference type="PANTHER" id="PTHR10192">
    <property type="entry name" value="MOLYBDOPTERIN BIOSYNTHESIS PROTEIN"/>
    <property type="match status" value="1"/>
</dbReference>
<evidence type="ECO:0000256" key="2">
    <source>
        <dbReference type="ARBA" id="ARBA00002901"/>
    </source>
</evidence>
<dbReference type="Gene3D" id="3.40.980.10">
    <property type="entry name" value="MoaB/Mog-like domain"/>
    <property type="match status" value="1"/>
</dbReference>
<dbReference type="GO" id="GO:0006777">
    <property type="term" value="P:Mo-molybdopterin cofactor biosynthetic process"/>
    <property type="evidence" value="ECO:0007669"/>
    <property type="project" value="UniProtKB-UniRule"/>
</dbReference>
<organism evidence="13 14">
    <name type="scientific">Oxalobacter paraformigenes</name>
    <dbReference type="NCBI Taxonomy" id="556268"/>
    <lineage>
        <taxon>Bacteria</taxon>
        <taxon>Pseudomonadati</taxon>
        <taxon>Pseudomonadota</taxon>
        <taxon>Betaproteobacteria</taxon>
        <taxon>Burkholderiales</taxon>
        <taxon>Oxalobacteraceae</taxon>
        <taxon>Oxalobacter</taxon>
    </lineage>
</organism>
<dbReference type="EC" id="2.10.1.1" evidence="11"/>
<gene>
    <name evidence="13" type="ORF">OFAG_00422</name>
</gene>
<comment type="cofactor">
    <cofactor evidence="1 11">
        <name>Mg(2+)</name>
        <dbReference type="ChEBI" id="CHEBI:18420"/>
    </cofactor>
</comment>
<evidence type="ECO:0000259" key="12">
    <source>
        <dbReference type="SMART" id="SM00852"/>
    </source>
</evidence>
<dbReference type="NCBIfam" id="NF045515">
    <property type="entry name" value="Glp_gephyrin"/>
    <property type="match status" value="1"/>
</dbReference>
<dbReference type="eggNOG" id="COG0303">
    <property type="taxonomic scope" value="Bacteria"/>
</dbReference>
<dbReference type="InterPro" id="IPR005111">
    <property type="entry name" value="MoeA_C_domain_IV"/>
</dbReference>
<reference evidence="13" key="1">
    <citation type="submission" date="2011-10" db="EMBL/GenBank/DDBJ databases">
        <title>The Genome Sequence of Oxalobacter formigenes HOxBLS.</title>
        <authorList>
            <consortium name="The Broad Institute Genome Sequencing Platform"/>
            <person name="Earl A."/>
            <person name="Ward D."/>
            <person name="Feldgarden M."/>
            <person name="Gevers D."/>
            <person name="Allison M.J."/>
            <person name="Humphrey S."/>
            <person name="Young S.K."/>
            <person name="Zeng Q."/>
            <person name="Gargeya S."/>
            <person name="Fitzgerald M."/>
            <person name="Haas B."/>
            <person name="Abouelleil A."/>
            <person name="Alvarado L."/>
            <person name="Arachchi H.M."/>
            <person name="Berlin A."/>
            <person name="Brown A."/>
            <person name="Chapman S.B."/>
            <person name="Chen Z."/>
            <person name="Dunbar C."/>
            <person name="Freedman E."/>
            <person name="Gearin G."/>
            <person name="Goldberg J."/>
            <person name="Griggs A."/>
            <person name="Gujja S."/>
            <person name="Heiman D."/>
            <person name="Howarth C."/>
            <person name="Larson L."/>
            <person name="Lui A."/>
            <person name="MacDonald P.J.P."/>
            <person name="Montmayeur A."/>
            <person name="Murphy C."/>
            <person name="Neiman D."/>
            <person name="Pearson M."/>
            <person name="Priest M."/>
            <person name="Roberts A."/>
            <person name="Saif S."/>
            <person name="Shea T."/>
            <person name="Shenoy N."/>
            <person name="Sisk P."/>
            <person name="Stolte C."/>
            <person name="Sykes S."/>
            <person name="Wortman J."/>
            <person name="Nusbaum C."/>
            <person name="Birren B."/>
        </authorList>
    </citation>
    <scope>NUCLEOTIDE SEQUENCE [LARGE SCALE GENOMIC DNA]</scope>
    <source>
        <strain evidence="13">HOxBLS</strain>
    </source>
</reference>
<dbReference type="HOGENOM" id="CLU_010186_7_0_4"/>
<keyword evidence="6 11" id="KW-0808">Transferase</keyword>
<dbReference type="InterPro" id="IPR038987">
    <property type="entry name" value="MoeA-like"/>
</dbReference>
<name>C3X233_9BURK</name>
<keyword evidence="8 11" id="KW-0460">Magnesium</keyword>
<keyword evidence="5 11" id="KW-0500">Molybdenum</keyword>
<accession>C3X233</accession>
<evidence type="ECO:0000256" key="8">
    <source>
        <dbReference type="ARBA" id="ARBA00022842"/>
    </source>
</evidence>
<comment type="function">
    <text evidence="2 11">Catalyzes the insertion of molybdate into adenylated molybdopterin with the concomitant release of AMP.</text>
</comment>
<proteinExistence type="inferred from homology"/>
<dbReference type="UniPathway" id="UPA00344"/>
<protein>
    <recommendedName>
        <fullName evidence="11">Molybdopterin molybdenumtransferase</fullName>
        <ecNumber evidence="11">2.10.1.1</ecNumber>
    </recommendedName>
</protein>
<evidence type="ECO:0000256" key="1">
    <source>
        <dbReference type="ARBA" id="ARBA00001946"/>
    </source>
</evidence>
<comment type="pathway">
    <text evidence="3 11">Cofactor biosynthesis; molybdopterin biosynthesis.</text>
</comment>
<dbReference type="SMART" id="SM00852">
    <property type="entry name" value="MoCF_biosynth"/>
    <property type="match status" value="1"/>
</dbReference>
<comment type="similarity">
    <text evidence="4 11">Belongs to the MoeA family.</text>
</comment>
<dbReference type="Gene3D" id="3.90.105.10">
    <property type="entry name" value="Molybdopterin biosynthesis moea protein, domain 2"/>
    <property type="match status" value="1"/>
</dbReference>
<dbReference type="Pfam" id="PF03454">
    <property type="entry name" value="MoeA_C"/>
    <property type="match status" value="1"/>
</dbReference>
<keyword evidence="14" id="KW-1185">Reference proteome</keyword>
<evidence type="ECO:0000256" key="11">
    <source>
        <dbReference type="RuleBase" id="RU365090"/>
    </source>
</evidence>
<dbReference type="Pfam" id="PF03453">
    <property type="entry name" value="MoeA_N"/>
    <property type="match status" value="1"/>
</dbReference>
<dbReference type="InterPro" id="IPR036688">
    <property type="entry name" value="MoeA_C_domain_IV_sf"/>
</dbReference>
<dbReference type="CDD" id="cd00887">
    <property type="entry name" value="MoeA"/>
    <property type="match status" value="1"/>
</dbReference>
<evidence type="ECO:0000313" key="13">
    <source>
        <dbReference type="EMBL" id="EEO27269.2"/>
    </source>
</evidence>
<dbReference type="GO" id="GO:0061599">
    <property type="term" value="F:molybdopterin molybdotransferase activity"/>
    <property type="evidence" value="ECO:0007669"/>
    <property type="project" value="UniProtKB-UniRule"/>
</dbReference>
<evidence type="ECO:0000256" key="10">
    <source>
        <dbReference type="ARBA" id="ARBA00047317"/>
    </source>
</evidence>
<dbReference type="Proteomes" id="UP000003973">
    <property type="component" value="Unassembled WGS sequence"/>
</dbReference>
<dbReference type="GO" id="GO:0046872">
    <property type="term" value="F:metal ion binding"/>
    <property type="evidence" value="ECO:0007669"/>
    <property type="project" value="UniProtKB-UniRule"/>
</dbReference>
<evidence type="ECO:0000256" key="3">
    <source>
        <dbReference type="ARBA" id="ARBA00005046"/>
    </source>
</evidence>
<dbReference type="Gene3D" id="2.170.190.11">
    <property type="entry name" value="Molybdopterin biosynthesis moea protein, domain 3"/>
    <property type="match status" value="1"/>
</dbReference>
<sequence>MLTVAEAISRLLDSVLPIRETERVSLSAANGRVLATTQYSTVTVPDTDNSAMDGYAFRFADVKGTDTVLTVRQRIPAGRQGVKLGKSEAARIFTGAPLPEGADTVIRQEWCSTEGDKLKFLRFPEKGDSVRLAGEEVKKGEPVLYAGTRLRAQHLGVAASVGLTGLPVVRKPKVALLVTGDELLMPGNPLLPGKIYNSNYYVLRALLEDFGCMVTDGKTVPDNLHATCSALASAADSHDLILTSGGVSVGEEDHVKTAIEREGKLHFWKIAVKPGKPLVYGEIGKASPGKKGVPVIGLPGNPVSGFVTFLLFVRPYILRMQGVQDVEMKSVQVRAANSHDRPDERREFLRARLNGEGEAELFGNQGSGVLSSIVWGDGLIDNPPGRTIKAGDRVKFIPFSEFFGR</sequence>
<evidence type="ECO:0000256" key="6">
    <source>
        <dbReference type="ARBA" id="ARBA00022679"/>
    </source>
</evidence>
<evidence type="ECO:0000313" key="14">
    <source>
        <dbReference type="Proteomes" id="UP000003973"/>
    </source>
</evidence>
<dbReference type="SUPFAM" id="SSF63882">
    <property type="entry name" value="MoeA N-terminal region -like"/>
    <property type="match status" value="1"/>
</dbReference>
<dbReference type="Pfam" id="PF00994">
    <property type="entry name" value="MoCF_biosynth"/>
    <property type="match status" value="1"/>
</dbReference>
<dbReference type="SUPFAM" id="SSF53218">
    <property type="entry name" value="Molybdenum cofactor biosynthesis proteins"/>
    <property type="match status" value="1"/>
</dbReference>
<dbReference type="NCBIfam" id="TIGR00177">
    <property type="entry name" value="molyb_syn"/>
    <property type="match status" value="1"/>
</dbReference>
<dbReference type="EMBL" id="ACDP02000028">
    <property type="protein sequence ID" value="EEO27269.2"/>
    <property type="molecule type" value="Genomic_DNA"/>
</dbReference>
<keyword evidence="9 11" id="KW-0501">Molybdenum cofactor biosynthesis</keyword>
<dbReference type="RefSeq" id="WP_020995257.1">
    <property type="nucleotide sequence ID" value="NZ_CABMNL010000001.1"/>
</dbReference>
<keyword evidence="7 11" id="KW-0479">Metal-binding</keyword>
<evidence type="ECO:0000256" key="4">
    <source>
        <dbReference type="ARBA" id="ARBA00010763"/>
    </source>
</evidence>
<comment type="catalytic activity">
    <reaction evidence="10">
        <text>adenylyl-molybdopterin + molybdate = Mo-molybdopterin + AMP + H(+)</text>
        <dbReference type="Rhea" id="RHEA:35047"/>
        <dbReference type="ChEBI" id="CHEBI:15378"/>
        <dbReference type="ChEBI" id="CHEBI:36264"/>
        <dbReference type="ChEBI" id="CHEBI:62727"/>
        <dbReference type="ChEBI" id="CHEBI:71302"/>
        <dbReference type="ChEBI" id="CHEBI:456215"/>
        <dbReference type="EC" id="2.10.1.1"/>
    </reaction>
</comment>
<dbReference type="InterPro" id="IPR005110">
    <property type="entry name" value="MoeA_linker/N"/>
</dbReference>
<evidence type="ECO:0000256" key="9">
    <source>
        <dbReference type="ARBA" id="ARBA00023150"/>
    </source>
</evidence>
<dbReference type="InterPro" id="IPR001453">
    <property type="entry name" value="MoaB/Mog_dom"/>
</dbReference>
<comment type="caution">
    <text evidence="13">The sequence shown here is derived from an EMBL/GenBank/DDBJ whole genome shotgun (WGS) entry which is preliminary data.</text>
</comment>
<dbReference type="Gene3D" id="2.40.340.10">
    <property type="entry name" value="MoeA, C-terminal, domain IV"/>
    <property type="match status" value="1"/>
</dbReference>
<evidence type="ECO:0000256" key="7">
    <source>
        <dbReference type="ARBA" id="ARBA00022723"/>
    </source>
</evidence>
<dbReference type="GO" id="GO:0005829">
    <property type="term" value="C:cytosol"/>
    <property type="evidence" value="ECO:0007669"/>
    <property type="project" value="TreeGrafter"/>
</dbReference>
<dbReference type="AlphaFoldDB" id="C3X233"/>
<dbReference type="InterPro" id="IPR036425">
    <property type="entry name" value="MoaB/Mog-like_dom_sf"/>
</dbReference>
<dbReference type="PANTHER" id="PTHR10192:SF5">
    <property type="entry name" value="GEPHYRIN"/>
    <property type="match status" value="1"/>
</dbReference>
<dbReference type="InterPro" id="IPR036135">
    <property type="entry name" value="MoeA_linker/N_sf"/>
</dbReference>